<evidence type="ECO:0000313" key="13">
    <source>
        <dbReference type="Proteomes" id="UP000218676"/>
    </source>
</evidence>
<dbReference type="InterPro" id="IPR017968">
    <property type="entry name" value="Acylphosphatase_CS"/>
</dbReference>
<dbReference type="InterPro" id="IPR006070">
    <property type="entry name" value="Sua5-like_dom"/>
</dbReference>
<evidence type="ECO:0000256" key="5">
    <source>
        <dbReference type="ARBA" id="ARBA00022771"/>
    </source>
</evidence>
<evidence type="ECO:0000256" key="6">
    <source>
        <dbReference type="ARBA" id="ARBA00022833"/>
    </source>
</evidence>
<dbReference type="PROSITE" id="PS51163">
    <property type="entry name" value="YRDC"/>
    <property type="match status" value="1"/>
</dbReference>
<dbReference type="Pfam" id="PF22521">
    <property type="entry name" value="HypF_C_2"/>
    <property type="match status" value="1"/>
</dbReference>
<evidence type="ECO:0000256" key="9">
    <source>
        <dbReference type="PROSITE-ProRule" id="PRU00520"/>
    </source>
</evidence>
<dbReference type="NCBIfam" id="TIGR00143">
    <property type="entry name" value="hypF"/>
    <property type="match status" value="1"/>
</dbReference>
<dbReference type="Pfam" id="PF00708">
    <property type="entry name" value="Acylphosphatase"/>
    <property type="match status" value="1"/>
</dbReference>
<evidence type="ECO:0000256" key="8">
    <source>
        <dbReference type="PIRNR" id="PIRNR006256"/>
    </source>
</evidence>
<dbReference type="Proteomes" id="UP000218676">
    <property type="component" value="Chromosome 2"/>
</dbReference>
<dbReference type="InterPro" id="IPR051060">
    <property type="entry name" value="Carbamoyltrans_HypF-like"/>
</dbReference>
<dbReference type="InterPro" id="IPR055128">
    <property type="entry name" value="HypF_C_2"/>
</dbReference>
<dbReference type="PANTHER" id="PTHR42959">
    <property type="entry name" value="CARBAMOYLTRANSFERASE"/>
    <property type="match status" value="1"/>
</dbReference>
<feature type="domain" description="Acylphosphatase-like" evidence="10">
    <location>
        <begin position="6"/>
        <end position="96"/>
    </location>
</feature>
<feature type="active site" evidence="9">
    <location>
        <position position="39"/>
    </location>
</feature>
<evidence type="ECO:0000313" key="12">
    <source>
        <dbReference type="EMBL" id="BAX55739.1"/>
    </source>
</evidence>
<dbReference type="PIRSF" id="PIRSF006256">
    <property type="entry name" value="CMPcnvr_hdrg_mat"/>
    <property type="match status" value="1"/>
</dbReference>
<comment type="pathway">
    <text evidence="1 8">Protein modification; [NiFe] hydrogenase maturation.</text>
</comment>
<dbReference type="Gene3D" id="3.90.870.50">
    <property type="match status" value="1"/>
</dbReference>
<gene>
    <name evidence="12" type="ORF">PDPUS_2_01153</name>
</gene>
<evidence type="ECO:0000256" key="7">
    <source>
        <dbReference type="ARBA" id="ARBA00048220"/>
    </source>
</evidence>
<dbReference type="Gene3D" id="3.30.420.40">
    <property type="match status" value="1"/>
</dbReference>
<dbReference type="GO" id="GO:0008270">
    <property type="term" value="F:zinc ion binding"/>
    <property type="evidence" value="ECO:0007669"/>
    <property type="project" value="UniProtKB-KW"/>
</dbReference>
<dbReference type="GO" id="GO:0003725">
    <property type="term" value="F:double-stranded RNA binding"/>
    <property type="evidence" value="ECO:0007669"/>
    <property type="project" value="InterPro"/>
</dbReference>
<proteinExistence type="inferred from homology"/>
<accession>A0AAD1CKA9</accession>
<comment type="similarity">
    <text evidence="2 8">Belongs to the carbamoyltransferase HypF family.</text>
</comment>
<dbReference type="InterPro" id="IPR017945">
    <property type="entry name" value="DHBP_synth_RibB-like_a/b_dom"/>
</dbReference>
<dbReference type="Gene3D" id="3.30.110.120">
    <property type="match status" value="1"/>
</dbReference>
<dbReference type="SUPFAM" id="SSF55821">
    <property type="entry name" value="YrdC/RibB"/>
    <property type="match status" value="1"/>
</dbReference>
<protein>
    <recommendedName>
        <fullName evidence="8">Carbamoyltransferase HypF</fullName>
        <ecNumber evidence="8">6.2.-.-</ecNumber>
    </recommendedName>
</protein>
<feature type="active site" evidence="9">
    <location>
        <position position="21"/>
    </location>
</feature>
<keyword evidence="9" id="KW-0378">Hydrolase</keyword>
<dbReference type="AlphaFoldDB" id="A0AAD1CKA9"/>
<evidence type="ECO:0000256" key="4">
    <source>
        <dbReference type="ARBA" id="ARBA00022723"/>
    </source>
</evidence>
<dbReference type="InterPro" id="IPR011125">
    <property type="entry name" value="Znf_HypF"/>
</dbReference>
<dbReference type="Pfam" id="PF17788">
    <property type="entry name" value="HypF_C"/>
    <property type="match status" value="1"/>
</dbReference>
<comment type="catalytic activity">
    <reaction evidence="7 8">
        <text>C-terminal L-cysteinyl-[HypE protein] + carbamoyl phosphate + ATP + H2O = C-terminal S-carboxamide-L-cysteinyl-[HypE protein] + AMP + phosphate + diphosphate + H(+)</text>
        <dbReference type="Rhea" id="RHEA:55636"/>
        <dbReference type="Rhea" id="RHEA-COMP:14247"/>
        <dbReference type="Rhea" id="RHEA-COMP:14392"/>
        <dbReference type="ChEBI" id="CHEBI:15377"/>
        <dbReference type="ChEBI" id="CHEBI:15378"/>
        <dbReference type="ChEBI" id="CHEBI:30616"/>
        <dbReference type="ChEBI" id="CHEBI:33019"/>
        <dbReference type="ChEBI" id="CHEBI:43474"/>
        <dbReference type="ChEBI" id="CHEBI:58228"/>
        <dbReference type="ChEBI" id="CHEBI:76913"/>
        <dbReference type="ChEBI" id="CHEBI:139126"/>
        <dbReference type="ChEBI" id="CHEBI:456215"/>
    </reaction>
</comment>
<evidence type="ECO:0000259" key="10">
    <source>
        <dbReference type="PROSITE" id="PS51160"/>
    </source>
</evidence>
<name>A0AAD1CKA9_PHODP</name>
<evidence type="ECO:0000256" key="1">
    <source>
        <dbReference type="ARBA" id="ARBA00004711"/>
    </source>
</evidence>
<organism evidence="12 13">
    <name type="scientific">Photobacterium damsela subsp. piscicida</name>
    <name type="common">Pasteurella piscicida</name>
    <dbReference type="NCBI Taxonomy" id="38294"/>
    <lineage>
        <taxon>Bacteria</taxon>
        <taxon>Pseudomonadati</taxon>
        <taxon>Pseudomonadota</taxon>
        <taxon>Gammaproteobacteria</taxon>
        <taxon>Vibrionales</taxon>
        <taxon>Vibrionaceae</taxon>
        <taxon>Photobacterium</taxon>
    </lineage>
</organism>
<dbReference type="Gene3D" id="3.30.420.360">
    <property type="match status" value="1"/>
</dbReference>
<feature type="domain" description="YrdC-like" evidence="11">
    <location>
        <begin position="208"/>
        <end position="400"/>
    </location>
</feature>
<dbReference type="GO" id="GO:0003998">
    <property type="term" value="F:acylphosphatase activity"/>
    <property type="evidence" value="ECO:0007669"/>
    <property type="project" value="UniProtKB-EC"/>
</dbReference>
<dbReference type="EC" id="6.2.-.-" evidence="8"/>
<reference evidence="13" key="1">
    <citation type="submission" date="2017-05" db="EMBL/GenBank/DDBJ databases">
        <title>Whole genome sequence of fish pathogenic bacteria, Photobacterium damselae subsp. piscicida, strain 91-197, isolated from hybrid striped bass (Morone sp.) in USA.</title>
        <authorList>
            <person name="Teru Y."/>
            <person name="Hikima J."/>
            <person name="Kono T."/>
            <person name="Sakai M."/>
            <person name="Takano T."/>
            <person name="Hawke J.P."/>
            <person name="Takeyama H."/>
            <person name="Aoki T."/>
        </authorList>
    </citation>
    <scope>NUCLEOTIDE SEQUENCE [LARGE SCALE GENOMIC DNA]</scope>
    <source>
        <strain evidence="13">91-197</strain>
    </source>
</reference>
<dbReference type="Pfam" id="PF01300">
    <property type="entry name" value="Sua5_yciO_yrdC"/>
    <property type="match status" value="1"/>
</dbReference>
<dbReference type="PROSITE" id="PS51160">
    <property type="entry name" value="ACYLPHOSPHATASE_3"/>
    <property type="match status" value="1"/>
</dbReference>
<evidence type="ECO:0000256" key="3">
    <source>
        <dbReference type="ARBA" id="ARBA00022598"/>
    </source>
</evidence>
<keyword evidence="6" id="KW-0862">Zinc</keyword>
<dbReference type="InterPro" id="IPR004421">
    <property type="entry name" value="Carbamoyltransferase_HypF"/>
</dbReference>
<dbReference type="GO" id="GO:0016874">
    <property type="term" value="F:ligase activity"/>
    <property type="evidence" value="ECO:0007669"/>
    <property type="project" value="UniProtKB-UniRule"/>
</dbReference>
<dbReference type="PROSITE" id="PS00150">
    <property type="entry name" value="ACYLPHOSPHATASE_1"/>
    <property type="match status" value="1"/>
</dbReference>
<sequence>MAMISRQFIHVTGIVQGVGFRPFVYQLALEYQLLGWVINDSEGVKIDAQGTVEQLTQFVEQLERQAPPLSRIDHIEITVLPSWNKAQCPTEFSIQESCELESTSVSISPDQGVCQACLADLEDPRSRYYHYPFTNCTHCGPRYSIIKALPYDRCHTSMANFQFCQPCEQAYKNPLDRRYHAQPISCEHCGPWVSWHQYSTAETDSMGEQAIESLAKQILAGGVVALKGLGGFHLICDASDNAAVERLRQYKHRPKKPLAIMVQSLSDARVFAQGCDKEWQTLDEQKRPIVLFKKNRESILAPNLAPNVPYLGIMLPYTPLHFLLFAKLAELKPHTPHALVMTSANRSGLPIATCFEEVIAQFGTELDGILNHNRPILHACDDSLVHVIDDKVHVLRMARGYAPFSRFADTHNQATLAMGAQQKASIGLALPQQWMLSPFIGDLDNVDNEMRYQEAIKTFTSLYHVSPQRIVCDYHPGYRSTELAQRIVKDDPSISLTQIQHHYAHVLAVMAEHHLTEQVLGFTFDGTGYGEDETVWGGEVLLADTHNSKRVASLRSFRLLGGEQAIKEPARLLLAILLEFMPIEQVCSLQEKLFPQWTSATLDNLYQLWQSGSRSPYTSSMGRLIDAMAYLLGLLERVSYEGEAGLLLEQAALNSQYETPYPLLELSLVSSNTQSDFTVIDWQPCFESVLSCRLSVAFNQTLQNRLAHAFLRNIAQSIFTLAENYPALPLVLSGGVFQNRIILQSAYTLASARDSVLQQKQPIYSGELIPVNDGGIAAGQLWYAIHNN</sequence>
<comment type="catalytic activity">
    <reaction evidence="9">
        <text>an acyl phosphate + H2O = a carboxylate + phosphate + H(+)</text>
        <dbReference type="Rhea" id="RHEA:14965"/>
        <dbReference type="ChEBI" id="CHEBI:15377"/>
        <dbReference type="ChEBI" id="CHEBI:15378"/>
        <dbReference type="ChEBI" id="CHEBI:29067"/>
        <dbReference type="ChEBI" id="CHEBI:43474"/>
        <dbReference type="ChEBI" id="CHEBI:59918"/>
        <dbReference type="EC" id="3.6.1.7"/>
    </reaction>
</comment>
<evidence type="ECO:0000259" key="11">
    <source>
        <dbReference type="PROSITE" id="PS51163"/>
    </source>
</evidence>
<dbReference type="InterPro" id="IPR036046">
    <property type="entry name" value="Acylphosphatase-like_dom_sf"/>
</dbReference>
<evidence type="ECO:0000256" key="2">
    <source>
        <dbReference type="ARBA" id="ARBA00008097"/>
    </source>
</evidence>
<keyword evidence="5" id="KW-0863">Zinc-finger</keyword>
<dbReference type="InterPro" id="IPR001792">
    <property type="entry name" value="Acylphosphatase-like_dom"/>
</dbReference>
<keyword evidence="4" id="KW-0479">Metal-binding</keyword>
<dbReference type="EMBL" id="AP018046">
    <property type="protein sequence ID" value="BAX55739.1"/>
    <property type="molecule type" value="Genomic_DNA"/>
</dbReference>
<dbReference type="PANTHER" id="PTHR42959:SF1">
    <property type="entry name" value="CARBAMOYLTRANSFERASE HYPF"/>
    <property type="match status" value="1"/>
</dbReference>
<keyword evidence="3" id="KW-0436">Ligase</keyword>
<comment type="function">
    <text evidence="8">Involved in the maturation of [NiFe] hydrogenases. Along with HypE, it catalyzes the synthesis of the CN ligands of the active site iron of [NiFe]-hydrogenases. HypF functions as a carbamoyl transferase using carbamoylphosphate as a substrate and transferring the carboxamido moiety in an ATP-dependent reaction to the thiolate of the C-terminal cysteine of HypE yielding a protein-S-carboxamide.</text>
</comment>
<dbReference type="InterPro" id="IPR041440">
    <property type="entry name" value="HypF_C"/>
</dbReference>
<dbReference type="GO" id="GO:0051604">
    <property type="term" value="P:protein maturation"/>
    <property type="evidence" value="ECO:0007669"/>
    <property type="project" value="TreeGrafter"/>
</dbReference>
<dbReference type="GO" id="GO:0016743">
    <property type="term" value="F:carboxyl- or carbamoyltransferase activity"/>
    <property type="evidence" value="ECO:0007669"/>
    <property type="project" value="UniProtKB-UniRule"/>
</dbReference>
<dbReference type="Pfam" id="PF07503">
    <property type="entry name" value="zf-HYPF"/>
    <property type="match status" value="2"/>
</dbReference>
<dbReference type="SUPFAM" id="SSF54975">
    <property type="entry name" value="Acylphosphatase/BLUF domain-like"/>
    <property type="match status" value="1"/>
</dbReference>